<sequence length="250" mass="28329">MPSQPLTHELFGQLAEPYTAERLFDGLHDTVYFIKNAEGQYVVVNETLVERCGMQRKDQLIGRKSDEILRPPYGEIFSEQDRLVLQTGTPLITQLELHLYATHDVGWCLTNKYPLRGKDGSNIGLVGFSRDLGKPNQASDDYRSVAKAVQLAETKRDRPISVMEMAQIAGLSRFQLDRRMRIAFGLNTGQWLLKQRIDFARQQLDGSDKPIVTIARDAGYADQSAFTRQFRRATGLSPSQYRKATQSTDD</sequence>
<dbReference type="InterPro" id="IPR009057">
    <property type="entry name" value="Homeodomain-like_sf"/>
</dbReference>
<dbReference type="InterPro" id="IPR018060">
    <property type="entry name" value="HTH_AraC"/>
</dbReference>
<evidence type="ECO:0000256" key="2">
    <source>
        <dbReference type="ARBA" id="ARBA00023125"/>
    </source>
</evidence>
<evidence type="ECO:0000259" key="4">
    <source>
        <dbReference type="PROSITE" id="PS01124"/>
    </source>
</evidence>
<dbReference type="SUPFAM" id="SSF46689">
    <property type="entry name" value="Homeodomain-like"/>
    <property type="match status" value="1"/>
</dbReference>
<dbReference type="PRINTS" id="PR00032">
    <property type="entry name" value="HTHARAC"/>
</dbReference>
<organism evidence="5 6">
    <name type="scientific">Rhodopirellula halodulae</name>
    <dbReference type="NCBI Taxonomy" id="2894198"/>
    <lineage>
        <taxon>Bacteria</taxon>
        <taxon>Pseudomonadati</taxon>
        <taxon>Planctomycetota</taxon>
        <taxon>Planctomycetia</taxon>
        <taxon>Pirellulales</taxon>
        <taxon>Pirellulaceae</taxon>
        <taxon>Rhodopirellula</taxon>
    </lineage>
</organism>
<dbReference type="RefSeq" id="WP_230274256.1">
    <property type="nucleotide sequence ID" value="NZ_JAJKFW010000024.1"/>
</dbReference>
<feature type="domain" description="HTH araC/xylS-type" evidence="4">
    <location>
        <begin position="146"/>
        <end position="244"/>
    </location>
</feature>
<dbReference type="Gene3D" id="1.10.10.60">
    <property type="entry name" value="Homeodomain-like"/>
    <property type="match status" value="1"/>
</dbReference>
<dbReference type="PROSITE" id="PS00041">
    <property type="entry name" value="HTH_ARAC_FAMILY_1"/>
    <property type="match status" value="1"/>
</dbReference>
<dbReference type="InterPro" id="IPR035965">
    <property type="entry name" value="PAS-like_dom_sf"/>
</dbReference>
<dbReference type="InterPro" id="IPR050204">
    <property type="entry name" value="AraC_XylS_family_regulators"/>
</dbReference>
<dbReference type="EMBL" id="JAJKFW010000024">
    <property type="protein sequence ID" value="MCC9643307.1"/>
    <property type="molecule type" value="Genomic_DNA"/>
</dbReference>
<keyword evidence="6" id="KW-1185">Reference proteome</keyword>
<dbReference type="Pfam" id="PF08448">
    <property type="entry name" value="PAS_4"/>
    <property type="match status" value="1"/>
</dbReference>
<evidence type="ECO:0000256" key="3">
    <source>
        <dbReference type="ARBA" id="ARBA00023163"/>
    </source>
</evidence>
<comment type="caution">
    <text evidence="5">The sequence shown here is derived from an EMBL/GenBank/DDBJ whole genome shotgun (WGS) entry which is preliminary data.</text>
</comment>
<dbReference type="InterPro" id="IPR020449">
    <property type="entry name" value="Tscrpt_reg_AraC-type_HTH"/>
</dbReference>
<dbReference type="PANTHER" id="PTHR46796">
    <property type="entry name" value="HTH-TYPE TRANSCRIPTIONAL ACTIVATOR RHAS-RELATED"/>
    <property type="match status" value="1"/>
</dbReference>
<dbReference type="SMART" id="SM00342">
    <property type="entry name" value="HTH_ARAC"/>
    <property type="match status" value="1"/>
</dbReference>
<keyword evidence="3" id="KW-0804">Transcription</keyword>
<dbReference type="PROSITE" id="PS01124">
    <property type="entry name" value="HTH_ARAC_FAMILY_2"/>
    <property type="match status" value="1"/>
</dbReference>
<name>A0ABS8NID1_9BACT</name>
<protein>
    <submittedName>
        <fullName evidence="5">AraC family transcriptional regulator</fullName>
    </submittedName>
</protein>
<dbReference type="Proteomes" id="UP001430306">
    <property type="component" value="Unassembled WGS sequence"/>
</dbReference>
<keyword evidence="2" id="KW-0238">DNA-binding</keyword>
<dbReference type="InterPro" id="IPR013656">
    <property type="entry name" value="PAS_4"/>
</dbReference>
<dbReference type="SUPFAM" id="SSF55785">
    <property type="entry name" value="PYP-like sensor domain (PAS domain)"/>
    <property type="match status" value="1"/>
</dbReference>
<evidence type="ECO:0000256" key="1">
    <source>
        <dbReference type="ARBA" id="ARBA00023015"/>
    </source>
</evidence>
<proteinExistence type="predicted"/>
<dbReference type="Pfam" id="PF12833">
    <property type="entry name" value="HTH_18"/>
    <property type="match status" value="1"/>
</dbReference>
<gene>
    <name evidence="5" type="ORF">LOC71_13560</name>
</gene>
<dbReference type="Gene3D" id="3.30.450.20">
    <property type="entry name" value="PAS domain"/>
    <property type="match status" value="1"/>
</dbReference>
<accession>A0ABS8NID1</accession>
<reference evidence="5" key="1">
    <citation type="submission" date="2021-11" db="EMBL/GenBank/DDBJ databases">
        <title>Genome sequence.</title>
        <authorList>
            <person name="Sun Q."/>
        </authorList>
    </citation>
    <scope>NUCLEOTIDE SEQUENCE</scope>
    <source>
        <strain evidence="5">JC740</strain>
    </source>
</reference>
<keyword evidence="1" id="KW-0805">Transcription regulation</keyword>
<evidence type="ECO:0000313" key="6">
    <source>
        <dbReference type="Proteomes" id="UP001430306"/>
    </source>
</evidence>
<dbReference type="InterPro" id="IPR018062">
    <property type="entry name" value="HTH_AraC-typ_CS"/>
</dbReference>
<evidence type="ECO:0000313" key="5">
    <source>
        <dbReference type="EMBL" id="MCC9643307.1"/>
    </source>
</evidence>